<dbReference type="EMBL" id="JBBNAF010000003">
    <property type="protein sequence ID" value="KAK9160370.1"/>
    <property type="molecule type" value="Genomic_DNA"/>
</dbReference>
<name>A0AAP0KY42_9MAGN</name>
<accession>A0AAP0KY42</accession>
<proteinExistence type="predicted"/>
<dbReference type="Proteomes" id="UP001420932">
    <property type="component" value="Unassembled WGS sequence"/>
</dbReference>
<evidence type="ECO:0000313" key="1">
    <source>
        <dbReference type="EMBL" id="KAK9160370.1"/>
    </source>
</evidence>
<comment type="caution">
    <text evidence="1">The sequence shown here is derived from an EMBL/GenBank/DDBJ whole genome shotgun (WGS) entry which is preliminary data.</text>
</comment>
<evidence type="ECO:0000313" key="2">
    <source>
        <dbReference type="Proteomes" id="UP001420932"/>
    </source>
</evidence>
<organism evidence="1 2">
    <name type="scientific">Stephania yunnanensis</name>
    <dbReference type="NCBI Taxonomy" id="152371"/>
    <lineage>
        <taxon>Eukaryota</taxon>
        <taxon>Viridiplantae</taxon>
        <taxon>Streptophyta</taxon>
        <taxon>Embryophyta</taxon>
        <taxon>Tracheophyta</taxon>
        <taxon>Spermatophyta</taxon>
        <taxon>Magnoliopsida</taxon>
        <taxon>Ranunculales</taxon>
        <taxon>Menispermaceae</taxon>
        <taxon>Menispermoideae</taxon>
        <taxon>Cissampelideae</taxon>
        <taxon>Stephania</taxon>
    </lineage>
</organism>
<dbReference type="AlphaFoldDB" id="A0AAP0KY42"/>
<keyword evidence="2" id="KW-1185">Reference proteome</keyword>
<gene>
    <name evidence="1" type="ORF">Syun_006711</name>
</gene>
<sequence>MKELADDNEKHFETDIYIFVRDEVLQHLTKLVFYLLRHLPTEMQGRFLKIHYFTSCSFISCDEAVGSAVLVCRQSVSRVCSPPFVAGARCLLERFCFSRLFPKNGNDIDSDVPASVLQFILQEDEGSENYLDLQKIDKEQTELARANFSIIRKEAQAILDLI</sequence>
<protein>
    <submittedName>
        <fullName evidence="1">Uncharacterized protein</fullName>
    </submittedName>
</protein>
<reference evidence="1 2" key="1">
    <citation type="submission" date="2024-01" db="EMBL/GenBank/DDBJ databases">
        <title>Genome assemblies of Stephania.</title>
        <authorList>
            <person name="Yang L."/>
        </authorList>
    </citation>
    <scope>NUCLEOTIDE SEQUENCE [LARGE SCALE GENOMIC DNA]</scope>
    <source>
        <strain evidence="1">YNDBR</strain>
        <tissue evidence="1">Leaf</tissue>
    </source>
</reference>